<accession>A0AAV4PI71</accession>
<dbReference type="Proteomes" id="UP001054837">
    <property type="component" value="Unassembled WGS sequence"/>
</dbReference>
<dbReference type="EMBL" id="BPLQ01002967">
    <property type="protein sequence ID" value="GIX96805.1"/>
    <property type="molecule type" value="Genomic_DNA"/>
</dbReference>
<organism evidence="1 2">
    <name type="scientific">Caerostris darwini</name>
    <dbReference type="NCBI Taxonomy" id="1538125"/>
    <lineage>
        <taxon>Eukaryota</taxon>
        <taxon>Metazoa</taxon>
        <taxon>Ecdysozoa</taxon>
        <taxon>Arthropoda</taxon>
        <taxon>Chelicerata</taxon>
        <taxon>Arachnida</taxon>
        <taxon>Araneae</taxon>
        <taxon>Araneomorphae</taxon>
        <taxon>Entelegynae</taxon>
        <taxon>Araneoidea</taxon>
        <taxon>Araneidae</taxon>
        <taxon>Caerostris</taxon>
    </lineage>
</organism>
<proteinExistence type="predicted"/>
<protein>
    <submittedName>
        <fullName evidence="1">Uncharacterized protein</fullName>
    </submittedName>
</protein>
<evidence type="ECO:0000313" key="1">
    <source>
        <dbReference type="EMBL" id="GIX96805.1"/>
    </source>
</evidence>
<gene>
    <name evidence="1" type="ORF">CDAR_434581</name>
</gene>
<sequence>MSHFHPFPHLASYKIKQCVGQTFNEPRKTLAPPRVLPQWPSEERTTRMLPRNLSPGRLLFYSPMLFLALRNASGWQAVEMSHGVGQSHQLPSQYDASKLKGKTRGMDTVRINKYCRSKS</sequence>
<name>A0AAV4PI71_9ARAC</name>
<keyword evidence="2" id="KW-1185">Reference proteome</keyword>
<comment type="caution">
    <text evidence="1">The sequence shown here is derived from an EMBL/GenBank/DDBJ whole genome shotgun (WGS) entry which is preliminary data.</text>
</comment>
<reference evidence="1 2" key="1">
    <citation type="submission" date="2021-06" db="EMBL/GenBank/DDBJ databases">
        <title>Caerostris darwini draft genome.</title>
        <authorList>
            <person name="Kono N."/>
            <person name="Arakawa K."/>
        </authorList>
    </citation>
    <scope>NUCLEOTIDE SEQUENCE [LARGE SCALE GENOMIC DNA]</scope>
</reference>
<evidence type="ECO:0000313" key="2">
    <source>
        <dbReference type="Proteomes" id="UP001054837"/>
    </source>
</evidence>
<dbReference type="AlphaFoldDB" id="A0AAV4PI71"/>